<keyword evidence="1" id="KW-1133">Transmembrane helix</keyword>
<dbReference type="PANTHER" id="PTHR32063:SF16">
    <property type="entry name" value="CATION EFFLUX SYSTEM (ACRB_ACRD_ACRF FAMILY)"/>
    <property type="match status" value="1"/>
</dbReference>
<gene>
    <name evidence="2" type="ORF">DIZ79_03970</name>
</gene>
<dbReference type="PANTHER" id="PTHR32063">
    <property type="match status" value="1"/>
</dbReference>
<dbReference type="AlphaFoldDB" id="A0A370DZN3"/>
<proteinExistence type="predicted"/>
<evidence type="ECO:0000256" key="1">
    <source>
        <dbReference type="SAM" id="Phobius"/>
    </source>
</evidence>
<keyword evidence="1" id="KW-0472">Membrane</keyword>
<dbReference type="EMBL" id="QFXD01000072">
    <property type="protein sequence ID" value="RDH92218.1"/>
    <property type="molecule type" value="Genomic_DNA"/>
</dbReference>
<dbReference type="InterPro" id="IPR001036">
    <property type="entry name" value="Acrflvin-R"/>
</dbReference>
<dbReference type="Proteomes" id="UP000255508">
    <property type="component" value="Unassembled WGS sequence"/>
</dbReference>
<evidence type="ECO:0000313" key="3">
    <source>
        <dbReference type="Proteomes" id="UP000255508"/>
    </source>
</evidence>
<evidence type="ECO:0000313" key="2">
    <source>
        <dbReference type="EMBL" id="RDH92218.1"/>
    </source>
</evidence>
<keyword evidence="1" id="KW-0812">Transmembrane</keyword>
<protein>
    <recommendedName>
        <fullName evidence="4">Multidrug transporter AcrB</fullName>
    </recommendedName>
</protein>
<dbReference type="GO" id="GO:0042910">
    <property type="term" value="F:xenobiotic transmembrane transporter activity"/>
    <property type="evidence" value="ECO:0007669"/>
    <property type="project" value="TreeGrafter"/>
</dbReference>
<accession>A0A370DZN3</accession>
<evidence type="ECO:0008006" key="4">
    <source>
        <dbReference type="Google" id="ProtNLM"/>
    </source>
</evidence>
<dbReference type="GO" id="GO:0005886">
    <property type="term" value="C:plasma membrane"/>
    <property type="evidence" value="ECO:0007669"/>
    <property type="project" value="TreeGrafter"/>
</dbReference>
<comment type="caution">
    <text evidence="2">The sequence shown here is derived from an EMBL/GenBank/DDBJ whole genome shotgun (WGS) entry which is preliminary data.</text>
</comment>
<reference evidence="2 3" key="1">
    <citation type="journal article" date="2018" name="ISME J.">
        <title>Endosymbiont genomes yield clues of tubeworm success.</title>
        <authorList>
            <person name="Li Y."/>
            <person name="Liles M.R."/>
            <person name="Halanych K.M."/>
        </authorList>
    </citation>
    <scope>NUCLEOTIDE SEQUENCE [LARGE SCALE GENOMIC DNA]</scope>
    <source>
        <strain evidence="2">A1422</strain>
    </source>
</reference>
<dbReference type="Gene3D" id="1.20.1640.10">
    <property type="entry name" value="Multidrug efflux transporter AcrB transmembrane domain"/>
    <property type="match status" value="1"/>
</dbReference>
<dbReference type="Pfam" id="PF00873">
    <property type="entry name" value="ACR_tran"/>
    <property type="match status" value="1"/>
</dbReference>
<dbReference type="Gene3D" id="3.30.70.1430">
    <property type="entry name" value="Multidrug efflux transporter AcrB pore domain"/>
    <property type="match status" value="1"/>
</dbReference>
<organism evidence="2 3">
    <name type="scientific">endosymbiont of Lamellibrachia luymesi</name>
    <dbReference type="NCBI Taxonomy" id="2200907"/>
    <lineage>
        <taxon>Bacteria</taxon>
        <taxon>Pseudomonadati</taxon>
        <taxon>Pseudomonadota</taxon>
        <taxon>Gammaproteobacteria</taxon>
        <taxon>sulfur-oxidizing symbionts</taxon>
    </lineage>
</organism>
<dbReference type="SUPFAM" id="SSF82693">
    <property type="entry name" value="Multidrug efflux transporter AcrB pore domain, PN1, PN2, PC1 and PC2 subdomains"/>
    <property type="match status" value="1"/>
</dbReference>
<feature type="transmembrane region" description="Helical" evidence="1">
    <location>
        <begin position="44"/>
        <end position="62"/>
    </location>
</feature>
<name>A0A370DZN3_9GAMM</name>
<sequence length="133" mass="14581">MTKKTSPRFRSRRPALDHAALPHKVELPLGMAGNIARTFIDSPLSPLLLLACLFIGILGLIFTPRQEDPEILVPMIDVFVSYPGASSDQVASLATDPLERMMSEIPGTKHIYSASERGRAIVTVRFKVGEKPV</sequence>